<feature type="transmembrane region" description="Helical" evidence="1">
    <location>
        <begin position="196"/>
        <end position="216"/>
    </location>
</feature>
<dbReference type="Pfam" id="PF12730">
    <property type="entry name" value="ABC2_membrane_4"/>
    <property type="match status" value="1"/>
</dbReference>
<gene>
    <name evidence="2" type="ORF">BJ992_004450</name>
</gene>
<proteinExistence type="predicted"/>
<keyword evidence="3" id="KW-1185">Reference proteome</keyword>
<evidence type="ECO:0000313" key="3">
    <source>
        <dbReference type="Proteomes" id="UP000555564"/>
    </source>
</evidence>
<comment type="caution">
    <text evidence="2">The sequence shown here is derived from an EMBL/GenBank/DDBJ whole genome shotgun (WGS) entry which is preliminary data.</text>
</comment>
<protein>
    <submittedName>
        <fullName evidence="2">ABC-type transport system involved in multi-copper enzyme maturation permease subunit</fullName>
    </submittedName>
</protein>
<dbReference type="PANTHER" id="PTHR37305">
    <property type="entry name" value="INTEGRAL MEMBRANE PROTEIN-RELATED"/>
    <property type="match status" value="1"/>
</dbReference>
<reference evidence="2 3" key="1">
    <citation type="submission" date="2020-08" db="EMBL/GenBank/DDBJ databases">
        <title>Sequencing the genomes of 1000 actinobacteria strains.</title>
        <authorList>
            <person name="Klenk H.-P."/>
        </authorList>
    </citation>
    <scope>NUCLEOTIDE SEQUENCE [LARGE SCALE GENOMIC DNA]</scope>
    <source>
        <strain evidence="2 3">DSM 44936</strain>
    </source>
</reference>
<dbReference type="RefSeq" id="WP_184984014.1">
    <property type="nucleotide sequence ID" value="NZ_BAAALO010000072.1"/>
</dbReference>
<sequence>MTATRNGTGWDLASVTARGRVRPVDVVRSEWSKARTLRSTWYTLPGLVIVGALLTLLFANAARRGQADPEADPFEWVFRGLLILQLIAGYLGARAVTVEYATGTLGGSLTAVPRRGRILAAKAVVYAAMALVAGWVTAVTMFLIGRTVLTARGLPFYAVTDPGVARALAGVGLYMAVMSLFGLAIGVLVRTTAGAVTVLFLVSLLIPVLSQLYPAWLATFVVKYFPTTAGVRLLTVKDDPALLAPWPGFAVFCAYTVVLLAVAYVVFRRRDA</sequence>
<feature type="transmembrane region" description="Helical" evidence="1">
    <location>
        <begin position="164"/>
        <end position="189"/>
    </location>
</feature>
<evidence type="ECO:0000256" key="1">
    <source>
        <dbReference type="SAM" id="Phobius"/>
    </source>
</evidence>
<feature type="transmembrane region" description="Helical" evidence="1">
    <location>
        <begin position="246"/>
        <end position="267"/>
    </location>
</feature>
<dbReference type="PANTHER" id="PTHR37305:SF1">
    <property type="entry name" value="MEMBRANE PROTEIN"/>
    <property type="match status" value="1"/>
</dbReference>
<evidence type="ECO:0000313" key="2">
    <source>
        <dbReference type="EMBL" id="MBB6475019.1"/>
    </source>
</evidence>
<accession>A0A7X0IGY1</accession>
<feature type="transmembrane region" description="Helical" evidence="1">
    <location>
        <begin position="82"/>
        <end position="102"/>
    </location>
</feature>
<keyword evidence="1" id="KW-0472">Membrane</keyword>
<feature type="transmembrane region" description="Helical" evidence="1">
    <location>
        <begin position="123"/>
        <end position="144"/>
    </location>
</feature>
<feature type="transmembrane region" description="Helical" evidence="1">
    <location>
        <begin position="41"/>
        <end position="62"/>
    </location>
</feature>
<keyword evidence="1" id="KW-1133">Transmembrane helix</keyword>
<organism evidence="2 3">
    <name type="scientific">Sphaerisporangium rubeum</name>
    <dbReference type="NCBI Taxonomy" id="321317"/>
    <lineage>
        <taxon>Bacteria</taxon>
        <taxon>Bacillati</taxon>
        <taxon>Actinomycetota</taxon>
        <taxon>Actinomycetes</taxon>
        <taxon>Streptosporangiales</taxon>
        <taxon>Streptosporangiaceae</taxon>
        <taxon>Sphaerisporangium</taxon>
    </lineage>
</organism>
<keyword evidence="1" id="KW-0812">Transmembrane</keyword>
<name>A0A7X0IGY1_9ACTN</name>
<dbReference type="Proteomes" id="UP000555564">
    <property type="component" value="Unassembled WGS sequence"/>
</dbReference>
<dbReference type="EMBL" id="JACHIU010000001">
    <property type="protein sequence ID" value="MBB6475019.1"/>
    <property type="molecule type" value="Genomic_DNA"/>
</dbReference>
<dbReference type="AlphaFoldDB" id="A0A7X0IGY1"/>